<dbReference type="Proteomes" id="UP001302602">
    <property type="component" value="Unassembled WGS sequence"/>
</dbReference>
<keyword evidence="2" id="KW-1185">Reference proteome</keyword>
<sequence length="104" mass="11473">MKPEQLPSGHRPLPPSSDTAHYAPVMNLYANYSGALGLSAMKSHKLCGPTESNFLYLVECHFGYTPRDPLNFGRGYYLRNGTSLKDQSSRLLAKISDPTSRLAV</sequence>
<proteinExistence type="predicted"/>
<organism evidence="1 2">
    <name type="scientific">Parathielavia appendiculata</name>
    <dbReference type="NCBI Taxonomy" id="2587402"/>
    <lineage>
        <taxon>Eukaryota</taxon>
        <taxon>Fungi</taxon>
        <taxon>Dikarya</taxon>
        <taxon>Ascomycota</taxon>
        <taxon>Pezizomycotina</taxon>
        <taxon>Sordariomycetes</taxon>
        <taxon>Sordariomycetidae</taxon>
        <taxon>Sordariales</taxon>
        <taxon>Chaetomiaceae</taxon>
        <taxon>Parathielavia</taxon>
    </lineage>
</organism>
<reference evidence="1" key="2">
    <citation type="submission" date="2023-05" db="EMBL/GenBank/DDBJ databases">
        <authorList>
            <consortium name="Lawrence Berkeley National Laboratory"/>
            <person name="Steindorff A."/>
            <person name="Hensen N."/>
            <person name="Bonometti L."/>
            <person name="Westerberg I."/>
            <person name="Brannstrom I.O."/>
            <person name="Guillou S."/>
            <person name="Cros-Aarteil S."/>
            <person name="Calhoun S."/>
            <person name="Haridas S."/>
            <person name="Kuo A."/>
            <person name="Mondo S."/>
            <person name="Pangilinan J."/>
            <person name="Riley R."/>
            <person name="Labutti K."/>
            <person name="Andreopoulos B."/>
            <person name="Lipzen A."/>
            <person name="Chen C."/>
            <person name="Yanf M."/>
            <person name="Daum C."/>
            <person name="Ng V."/>
            <person name="Clum A."/>
            <person name="Ohm R."/>
            <person name="Martin F."/>
            <person name="Silar P."/>
            <person name="Natvig D."/>
            <person name="Lalanne C."/>
            <person name="Gautier V."/>
            <person name="Ament-Velasquez S.L."/>
            <person name="Kruys A."/>
            <person name="Hutchinson M.I."/>
            <person name="Powell A.J."/>
            <person name="Barry K."/>
            <person name="Miller A.N."/>
            <person name="Grigoriev I.V."/>
            <person name="Debuchy R."/>
            <person name="Gladieux P."/>
            <person name="Thoren M.H."/>
            <person name="Johannesson H."/>
        </authorList>
    </citation>
    <scope>NUCLEOTIDE SEQUENCE</scope>
    <source>
        <strain evidence="1">CBS 731.68</strain>
    </source>
</reference>
<protein>
    <submittedName>
        <fullName evidence="1">Uncharacterized protein</fullName>
    </submittedName>
</protein>
<dbReference type="RefSeq" id="XP_062649181.1">
    <property type="nucleotide sequence ID" value="XM_062796080.1"/>
</dbReference>
<dbReference type="EMBL" id="MU853225">
    <property type="protein sequence ID" value="KAK4125410.1"/>
    <property type="molecule type" value="Genomic_DNA"/>
</dbReference>
<accession>A0AAN6U3Q5</accession>
<name>A0AAN6U3Q5_9PEZI</name>
<reference evidence="1" key="1">
    <citation type="journal article" date="2023" name="Mol. Phylogenet. Evol.">
        <title>Genome-scale phylogeny and comparative genomics of the fungal order Sordariales.</title>
        <authorList>
            <person name="Hensen N."/>
            <person name="Bonometti L."/>
            <person name="Westerberg I."/>
            <person name="Brannstrom I.O."/>
            <person name="Guillou S."/>
            <person name="Cros-Aarteil S."/>
            <person name="Calhoun S."/>
            <person name="Haridas S."/>
            <person name="Kuo A."/>
            <person name="Mondo S."/>
            <person name="Pangilinan J."/>
            <person name="Riley R."/>
            <person name="LaButti K."/>
            <person name="Andreopoulos B."/>
            <person name="Lipzen A."/>
            <person name="Chen C."/>
            <person name="Yan M."/>
            <person name="Daum C."/>
            <person name="Ng V."/>
            <person name="Clum A."/>
            <person name="Steindorff A."/>
            <person name="Ohm R.A."/>
            <person name="Martin F."/>
            <person name="Silar P."/>
            <person name="Natvig D.O."/>
            <person name="Lalanne C."/>
            <person name="Gautier V."/>
            <person name="Ament-Velasquez S.L."/>
            <person name="Kruys A."/>
            <person name="Hutchinson M.I."/>
            <person name="Powell A.J."/>
            <person name="Barry K."/>
            <person name="Miller A.N."/>
            <person name="Grigoriev I.V."/>
            <person name="Debuchy R."/>
            <person name="Gladieux P."/>
            <person name="Hiltunen Thoren M."/>
            <person name="Johannesson H."/>
        </authorList>
    </citation>
    <scope>NUCLEOTIDE SEQUENCE</scope>
    <source>
        <strain evidence="1">CBS 731.68</strain>
    </source>
</reference>
<gene>
    <name evidence="1" type="ORF">N657DRAFT_678539</name>
</gene>
<dbReference type="AlphaFoldDB" id="A0AAN6U3Q5"/>
<comment type="caution">
    <text evidence="1">The sequence shown here is derived from an EMBL/GenBank/DDBJ whole genome shotgun (WGS) entry which is preliminary data.</text>
</comment>
<dbReference type="GeneID" id="87832848"/>
<evidence type="ECO:0000313" key="2">
    <source>
        <dbReference type="Proteomes" id="UP001302602"/>
    </source>
</evidence>
<evidence type="ECO:0000313" key="1">
    <source>
        <dbReference type="EMBL" id="KAK4125410.1"/>
    </source>
</evidence>